<sequence length="61" mass="6888">MRNLDEVFKEALLDDYGGVLDDKGVEARIVLTVKIVRDRESGLVEILNTAKGGEYYKEITE</sequence>
<evidence type="ECO:0000313" key="1">
    <source>
        <dbReference type="EMBL" id="GAG18294.1"/>
    </source>
</evidence>
<organism evidence="1">
    <name type="scientific">marine sediment metagenome</name>
    <dbReference type="NCBI Taxonomy" id="412755"/>
    <lineage>
        <taxon>unclassified sequences</taxon>
        <taxon>metagenomes</taxon>
        <taxon>ecological metagenomes</taxon>
    </lineage>
</organism>
<gene>
    <name evidence="1" type="ORF">S01H1_48943</name>
</gene>
<name>X0VJ16_9ZZZZ</name>
<proteinExistence type="predicted"/>
<dbReference type="EMBL" id="BARS01031453">
    <property type="protein sequence ID" value="GAG18294.1"/>
    <property type="molecule type" value="Genomic_DNA"/>
</dbReference>
<dbReference type="AlphaFoldDB" id="X0VJ16"/>
<reference evidence="1" key="1">
    <citation type="journal article" date="2014" name="Front. Microbiol.">
        <title>High frequency of phylogenetically diverse reductive dehalogenase-homologous genes in deep subseafloor sedimentary metagenomes.</title>
        <authorList>
            <person name="Kawai M."/>
            <person name="Futagami T."/>
            <person name="Toyoda A."/>
            <person name="Takaki Y."/>
            <person name="Nishi S."/>
            <person name="Hori S."/>
            <person name="Arai W."/>
            <person name="Tsubouchi T."/>
            <person name="Morono Y."/>
            <person name="Uchiyama I."/>
            <person name="Ito T."/>
            <person name="Fujiyama A."/>
            <person name="Inagaki F."/>
            <person name="Takami H."/>
        </authorList>
    </citation>
    <scope>NUCLEOTIDE SEQUENCE</scope>
    <source>
        <strain evidence="1">Expedition CK06-06</strain>
    </source>
</reference>
<feature type="non-terminal residue" evidence="1">
    <location>
        <position position="61"/>
    </location>
</feature>
<accession>X0VJ16</accession>
<protein>
    <submittedName>
        <fullName evidence="1">Uncharacterized protein</fullName>
    </submittedName>
</protein>
<comment type="caution">
    <text evidence="1">The sequence shown here is derived from an EMBL/GenBank/DDBJ whole genome shotgun (WGS) entry which is preliminary data.</text>
</comment>